<accession>A0A6S7HZ48</accession>
<dbReference type="CDD" id="cd06127">
    <property type="entry name" value="DEDDh"/>
    <property type="match status" value="1"/>
</dbReference>
<keyword evidence="3" id="KW-0479">Metal-binding</keyword>
<dbReference type="GO" id="GO:0003676">
    <property type="term" value="F:nucleic acid binding"/>
    <property type="evidence" value="ECO:0007669"/>
    <property type="project" value="InterPro"/>
</dbReference>
<protein>
    <submittedName>
        <fullName evidence="8">Exonuclease R569</fullName>
    </submittedName>
</protein>
<keyword evidence="5 8" id="KW-0269">Exonuclease</keyword>
<dbReference type="InterPro" id="IPR013520">
    <property type="entry name" value="Ribonucl_H"/>
</dbReference>
<dbReference type="InterPro" id="IPR012337">
    <property type="entry name" value="RNaseH-like_sf"/>
</dbReference>
<dbReference type="GO" id="GO:0005737">
    <property type="term" value="C:cytoplasm"/>
    <property type="evidence" value="ECO:0007669"/>
    <property type="project" value="TreeGrafter"/>
</dbReference>
<evidence type="ECO:0000256" key="6">
    <source>
        <dbReference type="ARBA" id="ARBA00022842"/>
    </source>
</evidence>
<feature type="non-terminal residue" evidence="8">
    <location>
        <position position="1"/>
    </location>
</feature>
<dbReference type="Gene3D" id="3.30.420.10">
    <property type="entry name" value="Ribonuclease H-like superfamily/Ribonuclease H"/>
    <property type="match status" value="1"/>
</dbReference>
<dbReference type="GO" id="GO:0006308">
    <property type="term" value="P:DNA catabolic process"/>
    <property type="evidence" value="ECO:0007669"/>
    <property type="project" value="TreeGrafter"/>
</dbReference>
<dbReference type="InterPro" id="IPR057617">
    <property type="entry name" value="PML_C"/>
</dbReference>
<sequence>SLKFKKRRNEIRTQRIHGTLSDEKKEGTTYQKNIGLTLSKDCGVSCENDEALQTDIPDDNLGAYEKFVPPYTPRPECSPLEINEADLSYNIILFDTETNKMGKDAELCQIAAINQAGDRSFSEYILPNKNIEKHASKVNNLTIRTINGQRALFKESNPVQTLTCDDALTLFVSFIEKSAKEVEKSTSKNVCSVLVGHNAKRFDVPVLLRNSNSSIITKFQSLSMCFADTLTLFEYLVKNSILQDQNGGPCALNQSAVYMALFNQHFNAHDALEDVKALRRILFASRLNLSSRDLLNHCKPISFNEAYNDNLYLCKRHKLSETFGSLLYDNSCGKSTISKCMVEKIAGSGLSYANLKNIFDKFGRKGLVRVLSTSPPGFKKPRVTKTKKILLAIVRHFEASHKQ</sequence>
<evidence type="ECO:0000256" key="4">
    <source>
        <dbReference type="ARBA" id="ARBA00022801"/>
    </source>
</evidence>
<evidence type="ECO:0000313" key="8">
    <source>
        <dbReference type="EMBL" id="CAB3999482.1"/>
    </source>
</evidence>
<dbReference type="SMART" id="SM00479">
    <property type="entry name" value="EXOIII"/>
    <property type="match status" value="1"/>
</dbReference>
<dbReference type="AlphaFoldDB" id="A0A6S7HZ48"/>
<gene>
    <name evidence="8" type="ORF">PACLA_8A030849</name>
</gene>
<organism evidence="8 9">
    <name type="scientific">Paramuricea clavata</name>
    <name type="common">Red gorgonian</name>
    <name type="synonym">Violescent sea-whip</name>
    <dbReference type="NCBI Taxonomy" id="317549"/>
    <lineage>
        <taxon>Eukaryota</taxon>
        <taxon>Metazoa</taxon>
        <taxon>Cnidaria</taxon>
        <taxon>Anthozoa</taxon>
        <taxon>Octocorallia</taxon>
        <taxon>Malacalcyonacea</taxon>
        <taxon>Plexauridae</taxon>
        <taxon>Paramuricea</taxon>
    </lineage>
</organism>
<keyword evidence="2" id="KW-0540">Nuclease</keyword>
<dbReference type="InterPro" id="IPR054362">
    <property type="entry name" value="Exu_RNase_H-like"/>
</dbReference>
<comment type="similarity">
    <text evidence="7">Belongs to the exonuclease superfamily. TREX family.</text>
</comment>
<dbReference type="OrthoDB" id="5980496at2759"/>
<reference evidence="8" key="1">
    <citation type="submission" date="2020-04" db="EMBL/GenBank/DDBJ databases">
        <authorList>
            <person name="Alioto T."/>
            <person name="Alioto T."/>
            <person name="Gomez Garrido J."/>
        </authorList>
    </citation>
    <scope>NUCLEOTIDE SEQUENCE</scope>
    <source>
        <strain evidence="8">A484AB</strain>
    </source>
</reference>
<evidence type="ECO:0000256" key="7">
    <source>
        <dbReference type="ARBA" id="ARBA00025769"/>
    </source>
</evidence>
<evidence type="ECO:0000256" key="1">
    <source>
        <dbReference type="ARBA" id="ARBA00001946"/>
    </source>
</evidence>
<evidence type="ECO:0000256" key="2">
    <source>
        <dbReference type="ARBA" id="ARBA00022722"/>
    </source>
</evidence>
<comment type="caution">
    <text evidence="8">The sequence shown here is derived from an EMBL/GenBank/DDBJ whole genome shotgun (WGS) entry which is preliminary data.</text>
</comment>
<comment type="cofactor">
    <cofactor evidence="1">
        <name>Mg(2+)</name>
        <dbReference type="ChEBI" id="CHEBI:18420"/>
    </cofactor>
</comment>
<dbReference type="Pfam" id="PF25244">
    <property type="entry name" value="PML_C"/>
    <property type="match status" value="1"/>
</dbReference>
<keyword evidence="6" id="KW-0460">Magnesium</keyword>
<evidence type="ECO:0000256" key="3">
    <source>
        <dbReference type="ARBA" id="ARBA00022723"/>
    </source>
</evidence>
<dbReference type="EMBL" id="CACRXK020003598">
    <property type="protein sequence ID" value="CAB3999482.1"/>
    <property type="molecule type" value="Genomic_DNA"/>
</dbReference>
<name>A0A6S7HZ48_PARCT</name>
<dbReference type="GO" id="GO:0008296">
    <property type="term" value="F:3'-5'-DNA exonuclease activity"/>
    <property type="evidence" value="ECO:0007669"/>
    <property type="project" value="TreeGrafter"/>
</dbReference>
<evidence type="ECO:0000313" key="9">
    <source>
        <dbReference type="Proteomes" id="UP001152795"/>
    </source>
</evidence>
<dbReference type="SUPFAM" id="SSF53098">
    <property type="entry name" value="Ribonuclease H-like"/>
    <property type="match status" value="1"/>
</dbReference>
<keyword evidence="4" id="KW-0378">Hydrolase</keyword>
<dbReference type="GO" id="GO:0046872">
    <property type="term" value="F:metal ion binding"/>
    <property type="evidence" value="ECO:0007669"/>
    <property type="project" value="UniProtKB-KW"/>
</dbReference>
<dbReference type="Proteomes" id="UP001152795">
    <property type="component" value="Unassembled WGS sequence"/>
</dbReference>
<proteinExistence type="inferred from homology"/>
<dbReference type="PANTHER" id="PTHR13058:SF22">
    <property type="entry name" value="EXODEOXYRIBONUCLEASE III"/>
    <property type="match status" value="1"/>
</dbReference>
<dbReference type="InterPro" id="IPR040393">
    <property type="entry name" value="TREX1/2"/>
</dbReference>
<dbReference type="Pfam" id="PF22123">
    <property type="entry name" value="Exu_RNase_H_like"/>
    <property type="match status" value="1"/>
</dbReference>
<evidence type="ECO:0000256" key="5">
    <source>
        <dbReference type="ARBA" id="ARBA00022839"/>
    </source>
</evidence>
<dbReference type="PANTHER" id="PTHR13058">
    <property type="entry name" value="THREE PRIME REPAIR EXONUCLEASE 1, 2"/>
    <property type="match status" value="1"/>
</dbReference>
<keyword evidence="9" id="KW-1185">Reference proteome</keyword>
<dbReference type="InterPro" id="IPR036397">
    <property type="entry name" value="RNaseH_sf"/>
</dbReference>